<evidence type="ECO:0000256" key="9">
    <source>
        <dbReference type="SAM" id="MobiDB-lite"/>
    </source>
</evidence>
<dbReference type="InterPro" id="IPR055185">
    <property type="entry name" value="C2CH-4th_BIRD-IDD"/>
</dbReference>
<dbReference type="PROSITE" id="PS00028">
    <property type="entry name" value="ZINC_FINGER_C2H2_1"/>
    <property type="match status" value="1"/>
</dbReference>
<feature type="region of interest" description="Disordered" evidence="9">
    <location>
        <begin position="497"/>
        <end position="528"/>
    </location>
</feature>
<evidence type="ECO:0000256" key="2">
    <source>
        <dbReference type="ARBA" id="ARBA00022737"/>
    </source>
</evidence>
<sequence>MSGDPFSLPASIAGFSAEEPNTNPNPKPTASSTSGAKKRRNLAGTPGKPCASSFFFYLYLSSTTFWLTSFYPDAEVIALSPKTLMATNRFICEICNKGFQREQNLQLHRRGHNLPWKLKQRTNKDIIRKKVYICPEKTCVHHDPSRALGDLTGVKKHYSRKHGEKKWKCEKCSKKYAVQSDWKAHSKTCGTREYKCDCGTLFSRRDSFITHRAFCDALAEESARFTTVTPANLHFRNDATSIVNAQSGLPHGFGNRGAQDIAGLNQLGSILRPDSGGMPLVGNSLGAVQQQKSRLSLWLNQGNPQLSNPGEILPSSNLFGSSSSSTGLPDMLQMGSANNIFGSSSLPSFGGYNHFPSVSGGLSANLSLSPLKEEVGSKGSIVETPTATYDFPNTQLKPDMSATALLQKAAQLGSTRSNPSSIFGNTFGVMMSPPSSASTSGFNSLIHQNRMNDYDQQLPHLIPNMTKLPDNFGSSHSNLSSITRTSSGLDQAQLKLHQGSNSTDHSSLTRDFLGMSGEAGGPPFSPQDLAKLASMSSAMGLSQFNGNN</sequence>
<keyword evidence="1" id="KW-0479">Metal-binding</keyword>
<keyword evidence="3 8" id="KW-0863">Zinc-finger</keyword>
<evidence type="ECO:0000256" key="5">
    <source>
        <dbReference type="ARBA" id="ARBA00023015"/>
    </source>
</evidence>
<evidence type="ECO:0000313" key="12">
    <source>
        <dbReference type="Proteomes" id="UP000197138"/>
    </source>
</evidence>
<dbReference type="PANTHER" id="PTHR10593:SF231">
    <property type="entry name" value="PROTEIN INDETERMINATE-DOMAIN 13-RELATED"/>
    <property type="match status" value="1"/>
</dbReference>
<dbReference type="Pfam" id="PF22996">
    <property type="entry name" value="C2H2-2nd_BIRD-IDD"/>
    <property type="match status" value="1"/>
</dbReference>
<evidence type="ECO:0000313" key="11">
    <source>
        <dbReference type="EMBL" id="OWM82397.1"/>
    </source>
</evidence>
<dbReference type="Gene3D" id="3.30.160.60">
    <property type="entry name" value="Classic Zinc Finger"/>
    <property type="match status" value="2"/>
</dbReference>
<feature type="domain" description="C2H2-type" evidence="10">
    <location>
        <begin position="90"/>
        <end position="112"/>
    </location>
</feature>
<dbReference type="Proteomes" id="UP000197138">
    <property type="component" value="Unassembled WGS sequence"/>
</dbReference>
<gene>
    <name evidence="11" type="ORF">CDL15_Pgr001971</name>
</gene>
<evidence type="ECO:0000256" key="3">
    <source>
        <dbReference type="ARBA" id="ARBA00022771"/>
    </source>
</evidence>
<dbReference type="PROSITE" id="PS50157">
    <property type="entry name" value="ZINC_FINGER_C2H2_2"/>
    <property type="match status" value="1"/>
</dbReference>
<dbReference type="InterPro" id="IPR013087">
    <property type="entry name" value="Znf_C2H2_type"/>
</dbReference>
<protein>
    <recommendedName>
        <fullName evidence="10">C2H2-type domain-containing protein</fullName>
    </recommendedName>
</protein>
<proteinExistence type="predicted"/>
<dbReference type="SMART" id="SM00355">
    <property type="entry name" value="ZnF_C2H2"/>
    <property type="match status" value="3"/>
</dbReference>
<dbReference type="GO" id="GO:0008270">
    <property type="term" value="F:zinc ion binding"/>
    <property type="evidence" value="ECO:0007669"/>
    <property type="project" value="UniProtKB-KW"/>
</dbReference>
<keyword evidence="6" id="KW-0238">DNA-binding</keyword>
<accession>A0A218XBS7</accession>
<evidence type="ECO:0000256" key="4">
    <source>
        <dbReference type="ARBA" id="ARBA00022833"/>
    </source>
</evidence>
<keyword evidence="5" id="KW-0805">Transcription regulation</keyword>
<evidence type="ECO:0000256" key="6">
    <source>
        <dbReference type="ARBA" id="ARBA00023125"/>
    </source>
</evidence>
<dbReference type="SUPFAM" id="SSF57667">
    <property type="entry name" value="beta-beta-alpha zinc fingers"/>
    <property type="match status" value="1"/>
</dbReference>
<dbReference type="GO" id="GO:0005634">
    <property type="term" value="C:nucleus"/>
    <property type="evidence" value="ECO:0007669"/>
    <property type="project" value="TreeGrafter"/>
</dbReference>
<evidence type="ECO:0000256" key="1">
    <source>
        <dbReference type="ARBA" id="ARBA00022723"/>
    </source>
</evidence>
<dbReference type="FunFam" id="3.30.160.60:FF:000554">
    <property type="entry name" value="protein indeterminate-domain 12-like"/>
    <property type="match status" value="1"/>
</dbReference>
<dbReference type="Pfam" id="PF12874">
    <property type="entry name" value="zf-met"/>
    <property type="match status" value="1"/>
</dbReference>
<dbReference type="PANTHER" id="PTHR10593">
    <property type="entry name" value="SERINE/THREONINE-PROTEIN KINASE RIO"/>
    <property type="match status" value="1"/>
</dbReference>
<comment type="caution">
    <text evidence="11">The sequence shown here is derived from an EMBL/GenBank/DDBJ whole genome shotgun (WGS) entry which is preliminary data.</text>
</comment>
<dbReference type="AlphaFoldDB" id="A0A218XBS7"/>
<organism evidence="11 12">
    <name type="scientific">Punica granatum</name>
    <name type="common">Pomegranate</name>
    <dbReference type="NCBI Taxonomy" id="22663"/>
    <lineage>
        <taxon>Eukaryota</taxon>
        <taxon>Viridiplantae</taxon>
        <taxon>Streptophyta</taxon>
        <taxon>Embryophyta</taxon>
        <taxon>Tracheophyta</taxon>
        <taxon>Spermatophyta</taxon>
        <taxon>Magnoliopsida</taxon>
        <taxon>eudicotyledons</taxon>
        <taxon>Gunneridae</taxon>
        <taxon>Pentapetalae</taxon>
        <taxon>rosids</taxon>
        <taxon>malvids</taxon>
        <taxon>Myrtales</taxon>
        <taxon>Lythraceae</taxon>
        <taxon>Punica</taxon>
    </lineage>
</organism>
<feature type="compositionally biased region" description="Low complexity" evidence="9">
    <location>
        <begin position="20"/>
        <end position="34"/>
    </location>
</feature>
<dbReference type="GO" id="GO:0003677">
    <property type="term" value="F:DNA binding"/>
    <property type="evidence" value="ECO:0007669"/>
    <property type="project" value="UniProtKB-KW"/>
</dbReference>
<name>A0A218XBS7_PUNGR</name>
<dbReference type="Pfam" id="PF22992">
    <property type="entry name" value="C2CH-4th_BIRD-IDD"/>
    <property type="match status" value="1"/>
</dbReference>
<keyword evidence="4" id="KW-0862">Zinc</keyword>
<dbReference type="InterPro" id="IPR036236">
    <property type="entry name" value="Znf_C2H2_sf"/>
</dbReference>
<dbReference type="EMBL" id="MTKT01002011">
    <property type="protein sequence ID" value="OWM82397.1"/>
    <property type="molecule type" value="Genomic_DNA"/>
</dbReference>
<evidence type="ECO:0000256" key="8">
    <source>
        <dbReference type="PROSITE-ProRule" id="PRU00042"/>
    </source>
</evidence>
<dbReference type="InterPro" id="IPR055187">
    <property type="entry name" value="C2CH-3rd_BIRD-IDD"/>
</dbReference>
<reference evidence="12" key="1">
    <citation type="journal article" date="2017" name="Plant J.">
        <title>The pomegranate (Punica granatum L.) genome and the genomics of punicalagin biosynthesis.</title>
        <authorList>
            <person name="Qin G."/>
            <person name="Xu C."/>
            <person name="Ming R."/>
            <person name="Tang H."/>
            <person name="Guyot R."/>
            <person name="Kramer E.M."/>
            <person name="Hu Y."/>
            <person name="Yi X."/>
            <person name="Qi Y."/>
            <person name="Xu X."/>
            <person name="Gao Z."/>
            <person name="Pan H."/>
            <person name="Jian J."/>
            <person name="Tian Y."/>
            <person name="Yue Z."/>
            <person name="Xu Y."/>
        </authorList>
    </citation>
    <scope>NUCLEOTIDE SEQUENCE [LARGE SCALE GENOMIC DNA]</scope>
    <source>
        <strain evidence="12">cv. Dabenzi</strain>
    </source>
</reference>
<dbReference type="GO" id="GO:0003700">
    <property type="term" value="F:DNA-binding transcription factor activity"/>
    <property type="evidence" value="ECO:0007669"/>
    <property type="project" value="TreeGrafter"/>
</dbReference>
<feature type="region of interest" description="Disordered" evidence="9">
    <location>
        <begin position="1"/>
        <end position="45"/>
    </location>
</feature>
<keyword evidence="2" id="KW-0677">Repeat</keyword>
<dbReference type="Pfam" id="PF22995">
    <property type="entry name" value="C2CH-3rd_BIRD-IDD"/>
    <property type="match status" value="1"/>
</dbReference>
<dbReference type="InterPro" id="IPR031140">
    <property type="entry name" value="IDD1-16"/>
</dbReference>
<dbReference type="InterPro" id="IPR055186">
    <property type="entry name" value="C2H2-2nd_BIRD-IDD"/>
</dbReference>
<keyword evidence="7" id="KW-0804">Transcription</keyword>
<evidence type="ECO:0000256" key="7">
    <source>
        <dbReference type="ARBA" id="ARBA00023163"/>
    </source>
</evidence>
<dbReference type="FunFam" id="3.30.160.60:FF:000131">
    <property type="entry name" value="protein indeterminate-domain 5, chloroplastic-like"/>
    <property type="match status" value="1"/>
</dbReference>
<evidence type="ECO:0000259" key="10">
    <source>
        <dbReference type="PROSITE" id="PS50157"/>
    </source>
</evidence>